<dbReference type="Proteomes" id="UP000532311">
    <property type="component" value="Unassembled WGS sequence"/>
</dbReference>
<keyword evidence="2" id="KW-1185">Reference proteome</keyword>
<gene>
    <name evidence="1" type="ORF">FGLOB1_8400</name>
</gene>
<proteinExistence type="predicted"/>
<evidence type="ECO:0000313" key="2">
    <source>
        <dbReference type="Proteomes" id="UP000532311"/>
    </source>
</evidence>
<protein>
    <submittedName>
        <fullName evidence="1">Uncharacterized protein</fullName>
    </submittedName>
</protein>
<reference evidence="1 2" key="1">
    <citation type="submission" date="2020-05" db="EMBL/GenBank/DDBJ databases">
        <title>Identification and distribution of gene clusters putatively required for synthesis of sphingolipid metabolism inhibitors in phylogenetically diverse species of the filamentous fungus Fusarium.</title>
        <authorList>
            <person name="Kim H.-S."/>
            <person name="Busman M."/>
            <person name="Brown D.W."/>
            <person name="Divon H."/>
            <person name="Uhlig S."/>
            <person name="Proctor R.H."/>
        </authorList>
    </citation>
    <scope>NUCLEOTIDE SEQUENCE [LARGE SCALE GENOMIC DNA]</scope>
    <source>
        <strain evidence="1 2">NRRL 26131</strain>
    </source>
</reference>
<dbReference type="AlphaFoldDB" id="A0A8H5Y4J9"/>
<dbReference type="EMBL" id="JAAQPF010000360">
    <property type="protein sequence ID" value="KAF5704747.1"/>
    <property type="molecule type" value="Genomic_DNA"/>
</dbReference>
<comment type="caution">
    <text evidence="1">The sequence shown here is derived from an EMBL/GenBank/DDBJ whole genome shotgun (WGS) entry which is preliminary data.</text>
</comment>
<name>A0A8H5Y4J9_9HYPO</name>
<sequence>MLRHALPILSMFVVPQRLQLTRNGMRGAGFANSHTVQPELIFRSRVTTFANESDWSPIHNLQQKTIQMADQGSHTAAPISGFASTTTNTKLAANEVQRSAARWVP</sequence>
<evidence type="ECO:0000313" key="1">
    <source>
        <dbReference type="EMBL" id="KAF5704747.1"/>
    </source>
</evidence>
<accession>A0A8H5Y4J9</accession>
<organism evidence="1 2">
    <name type="scientific">Fusarium globosum</name>
    <dbReference type="NCBI Taxonomy" id="78864"/>
    <lineage>
        <taxon>Eukaryota</taxon>
        <taxon>Fungi</taxon>
        <taxon>Dikarya</taxon>
        <taxon>Ascomycota</taxon>
        <taxon>Pezizomycotina</taxon>
        <taxon>Sordariomycetes</taxon>
        <taxon>Hypocreomycetidae</taxon>
        <taxon>Hypocreales</taxon>
        <taxon>Nectriaceae</taxon>
        <taxon>Fusarium</taxon>
        <taxon>Fusarium fujikuroi species complex</taxon>
    </lineage>
</organism>